<comment type="caution">
    <text evidence="2">The sequence shown here is derived from an EMBL/GenBank/DDBJ whole genome shotgun (WGS) entry which is preliminary data.</text>
</comment>
<name>H1KC08_METEX</name>
<dbReference type="Proteomes" id="UP000004382">
    <property type="component" value="Unassembled WGS sequence"/>
</dbReference>
<reference evidence="2 3" key="1">
    <citation type="submission" date="2011-09" db="EMBL/GenBank/DDBJ databases">
        <title>The draft genome of Methylobacterium extorquens DSM 13060.</title>
        <authorList>
            <consortium name="US DOE Joint Genome Institute (JGI-PGF)"/>
            <person name="Lucas S."/>
            <person name="Han J."/>
            <person name="Lapidus A."/>
            <person name="Cheng J.-F."/>
            <person name="Goodwin L."/>
            <person name="Pitluck S."/>
            <person name="Peters L."/>
            <person name="Land M.L."/>
            <person name="Hauser L."/>
            <person name="Koskimaki J."/>
            <person name="Halonen O."/>
            <person name="Pirttila A."/>
            <person name="Frank C."/>
            <person name="Woyke T.J."/>
        </authorList>
    </citation>
    <scope>NUCLEOTIDE SEQUENCE [LARGE SCALE GENOMIC DNA]</scope>
    <source>
        <strain evidence="2 3">DSM 13060</strain>
    </source>
</reference>
<dbReference type="InterPro" id="IPR054189">
    <property type="entry name" value="DUF6894"/>
</dbReference>
<dbReference type="AlphaFoldDB" id="H1KC08"/>
<proteinExistence type="predicted"/>
<dbReference type="RefSeq" id="WP_003596218.1">
    <property type="nucleotide sequence ID" value="NZ_AGJK01000002.1"/>
</dbReference>
<dbReference type="PATRIC" id="fig|882800.3.peg.164"/>
<evidence type="ECO:0000313" key="2">
    <source>
        <dbReference type="EMBL" id="EHP95005.1"/>
    </source>
</evidence>
<accession>H1KC08</accession>
<sequence length="86" mass="9718">MPRYFFDVEDGDRTVDEVGMELEGPRAAAVEAMKTLLEIGRFEVVIKDERRLTGVVRDESGKSVYRTEMAIEADWIINDGQARVPA</sequence>
<feature type="domain" description="DUF6894" evidence="1">
    <location>
        <begin position="3"/>
        <end position="69"/>
    </location>
</feature>
<organism evidence="2 3">
    <name type="scientific">Methylorubrum extorquens DSM 13060</name>
    <dbReference type="NCBI Taxonomy" id="882800"/>
    <lineage>
        <taxon>Bacteria</taxon>
        <taxon>Pseudomonadati</taxon>
        <taxon>Pseudomonadota</taxon>
        <taxon>Alphaproteobacteria</taxon>
        <taxon>Hyphomicrobiales</taxon>
        <taxon>Methylobacteriaceae</taxon>
        <taxon>Methylorubrum</taxon>
    </lineage>
</organism>
<evidence type="ECO:0000313" key="3">
    <source>
        <dbReference type="Proteomes" id="UP000004382"/>
    </source>
</evidence>
<gene>
    <name evidence="2" type="ORF">MetexDRAFT_0170</name>
</gene>
<evidence type="ECO:0000259" key="1">
    <source>
        <dbReference type="Pfam" id="PF21834"/>
    </source>
</evidence>
<protein>
    <recommendedName>
        <fullName evidence="1">DUF6894 domain-containing protein</fullName>
    </recommendedName>
</protein>
<dbReference type="Pfam" id="PF21834">
    <property type="entry name" value="DUF6894"/>
    <property type="match status" value="1"/>
</dbReference>
<dbReference type="EMBL" id="AGJK01000002">
    <property type="protein sequence ID" value="EHP95005.1"/>
    <property type="molecule type" value="Genomic_DNA"/>
</dbReference>